<reference evidence="9 10" key="1">
    <citation type="submission" date="2017-12" db="EMBL/GenBank/DDBJ databases">
        <authorList>
            <person name="Pombert J.-F."/>
            <person name="Haag K.L."/>
            <person name="Ebert D."/>
        </authorList>
    </citation>
    <scope>NUCLEOTIDE SEQUENCE [LARGE SCALE GENOMIC DNA]</scope>
    <source>
        <strain evidence="9">IL-BN-2</strain>
    </source>
</reference>
<dbReference type="Gene3D" id="3.40.50.300">
    <property type="entry name" value="P-loop containing nucleotide triphosphate hydrolases"/>
    <property type="match status" value="1"/>
</dbReference>
<keyword evidence="3 7" id="KW-0547">Nucleotide-binding</keyword>
<dbReference type="InterPro" id="IPR012340">
    <property type="entry name" value="NA-bd_OB-fold"/>
</dbReference>
<dbReference type="Pfam" id="PF25051">
    <property type="entry name" value="WHD_MCM8"/>
    <property type="match status" value="1"/>
</dbReference>
<dbReference type="Pfam" id="PF00493">
    <property type="entry name" value="MCM"/>
    <property type="match status" value="1"/>
</dbReference>
<accession>A0A4Q9LHU0</accession>
<dbReference type="Pfam" id="PF17855">
    <property type="entry name" value="MCM_lid"/>
    <property type="match status" value="1"/>
</dbReference>
<comment type="caution">
    <text evidence="9">The sequence shown here is derived from an EMBL/GenBank/DDBJ whole genome shotgun (WGS) entry which is preliminary data.</text>
</comment>
<dbReference type="GO" id="GO:0042555">
    <property type="term" value="C:MCM complex"/>
    <property type="evidence" value="ECO:0007669"/>
    <property type="project" value="UniProtKB-ARBA"/>
</dbReference>
<evidence type="ECO:0000256" key="4">
    <source>
        <dbReference type="ARBA" id="ARBA00022840"/>
    </source>
</evidence>
<keyword evidence="6" id="KW-0539">Nucleus</keyword>
<dbReference type="InterPro" id="IPR056875">
    <property type="entry name" value="MCM8/REC_WHD"/>
</dbReference>
<dbReference type="PANTHER" id="PTHR11630">
    <property type="entry name" value="DNA REPLICATION LICENSING FACTOR MCM FAMILY MEMBER"/>
    <property type="match status" value="1"/>
</dbReference>
<name>A0A4Q9LHU0_9MICR</name>
<keyword evidence="4 7" id="KW-0067">ATP-binding</keyword>
<dbReference type="SMART" id="SM00350">
    <property type="entry name" value="MCM"/>
    <property type="match status" value="1"/>
</dbReference>
<dbReference type="SUPFAM" id="SSF52540">
    <property type="entry name" value="P-loop containing nucleoside triphosphate hydrolases"/>
    <property type="match status" value="1"/>
</dbReference>
<proteinExistence type="inferred from homology"/>
<dbReference type="InterPro" id="IPR001208">
    <property type="entry name" value="MCM_dom"/>
</dbReference>
<dbReference type="EMBL" id="PIXR01000378">
    <property type="protein sequence ID" value="TBU07055.1"/>
    <property type="molecule type" value="Genomic_DNA"/>
</dbReference>
<dbReference type="PROSITE" id="PS50051">
    <property type="entry name" value="MCM_2"/>
    <property type="match status" value="1"/>
</dbReference>
<comment type="similarity">
    <text evidence="2 7">Belongs to the MCM family.</text>
</comment>
<dbReference type="Gene3D" id="2.40.50.140">
    <property type="entry name" value="Nucleic acid-binding proteins"/>
    <property type="match status" value="2"/>
</dbReference>
<dbReference type="Pfam" id="PF17207">
    <property type="entry name" value="MCM_OB"/>
    <property type="match status" value="1"/>
</dbReference>
<dbReference type="PANTHER" id="PTHR11630:SF47">
    <property type="entry name" value="DNA HELICASE MCM8"/>
    <property type="match status" value="1"/>
</dbReference>
<evidence type="ECO:0000256" key="2">
    <source>
        <dbReference type="ARBA" id="ARBA00008010"/>
    </source>
</evidence>
<organism evidence="9 10">
    <name type="scientific">Hamiltosporidium magnivora</name>
    <dbReference type="NCBI Taxonomy" id="148818"/>
    <lineage>
        <taxon>Eukaryota</taxon>
        <taxon>Fungi</taxon>
        <taxon>Fungi incertae sedis</taxon>
        <taxon>Microsporidia</taxon>
        <taxon>Dubosqiidae</taxon>
        <taxon>Hamiltosporidium</taxon>
    </lineage>
</organism>
<dbReference type="PRINTS" id="PR01657">
    <property type="entry name" value="MCMFAMILY"/>
</dbReference>
<dbReference type="InterPro" id="IPR033762">
    <property type="entry name" value="MCM_OB"/>
</dbReference>
<dbReference type="GO" id="GO:0017116">
    <property type="term" value="F:single-stranded DNA helicase activity"/>
    <property type="evidence" value="ECO:0007669"/>
    <property type="project" value="TreeGrafter"/>
</dbReference>
<dbReference type="VEuPathDB" id="MicrosporidiaDB:CWI39_0378p0020"/>
<dbReference type="GO" id="GO:0006279">
    <property type="term" value="P:premeiotic DNA replication"/>
    <property type="evidence" value="ECO:0007669"/>
    <property type="project" value="UniProtKB-ARBA"/>
</dbReference>
<dbReference type="InterPro" id="IPR041562">
    <property type="entry name" value="MCM_lid"/>
</dbReference>
<evidence type="ECO:0000259" key="8">
    <source>
        <dbReference type="PROSITE" id="PS50051"/>
    </source>
</evidence>
<dbReference type="SUPFAM" id="SSF50249">
    <property type="entry name" value="Nucleic acid-binding proteins"/>
    <property type="match status" value="1"/>
</dbReference>
<protein>
    <submittedName>
        <fullName evidence="9">DNA replication licensing factor Mcm8</fullName>
    </submittedName>
</protein>
<evidence type="ECO:0000256" key="3">
    <source>
        <dbReference type="ARBA" id="ARBA00022741"/>
    </source>
</evidence>
<dbReference type="GO" id="GO:0043596">
    <property type="term" value="C:nuclear replication fork"/>
    <property type="evidence" value="ECO:0007669"/>
    <property type="project" value="UniProtKB-ARBA"/>
</dbReference>
<dbReference type="GO" id="GO:0003697">
    <property type="term" value="F:single-stranded DNA binding"/>
    <property type="evidence" value="ECO:0007669"/>
    <property type="project" value="TreeGrafter"/>
</dbReference>
<dbReference type="InterPro" id="IPR031327">
    <property type="entry name" value="MCM"/>
</dbReference>
<evidence type="ECO:0000256" key="5">
    <source>
        <dbReference type="ARBA" id="ARBA00023125"/>
    </source>
</evidence>
<evidence type="ECO:0000313" key="10">
    <source>
        <dbReference type="Proteomes" id="UP000293045"/>
    </source>
</evidence>
<sequence>MHPHISSWDLYFDKDEFTFFNTNYETIIKFIRTLRNNVTNKILIIKERGIYKISMRFLVKIISKNQIYEQPENTIKCIACAVSEIIYNEYDIKMYVGIRITNYNIVSSFGVSVSKVEHLVSLIGTVCRVGCKKLIFKKVFFECLKCKEILEIKIVSNVYKTPKKCVGGCKSKKYIFLNDHPELLIKDFQEIKIQEIPNYQNYCGNFENIFDFSDENSEINLDLDFKETNEKSKEKFAINENKEFNEINENRKQSIDLKCDEEYKENSSEYYYDSNEDSKEKIDMNCANELKNKDFGFKEIDNDYENTKKLNMTDCYLFDDLVNTVVPGDVVSVIGIIKAEKESNGLYKLNIYVNNLKILKNKNILNLKKETKDSDFNVFKDISRNKNIICSLAHSLFKNIYGNELIKIGIVLSLFGGTKKFCGNTCIRKEIHVLLIGEPGLGKSKFLTLTSEILPKSTFICGSSTTSAGLTVSMIHDPITSEYVVDAGALVISDNSVCCLDEFDKLNDFKVLYEIMEQQSFTIAKGGVICTVPARTTIISATNPKYGFFKENKTLKENLNFNEALLSRFDLIFVLKDNLDENYNQELSKYIINNDSKKTSSAISTERSDNKISEMIGILRNDITQNLKMNAETVLYQKELISKYISYAREYVNPILSTQAKNILKTFYLSIRNKENVGIRHLEALMRLTEAKAKTELRMIANQKDAEFIINFYKKSMNFSSKNTTNTSKKKVNNVKDIITHLKNLAINTKKTVLSYMELINELNNFEMKKSSQEIIELLNHQGYLIKKERDNYQIVI</sequence>
<evidence type="ECO:0000313" key="9">
    <source>
        <dbReference type="EMBL" id="TBU07055.1"/>
    </source>
</evidence>
<dbReference type="VEuPathDB" id="MicrosporidiaDB:CWI36_0307p0040"/>
<evidence type="ECO:0000256" key="7">
    <source>
        <dbReference type="RuleBase" id="RU004070"/>
    </source>
</evidence>
<evidence type="ECO:0000256" key="1">
    <source>
        <dbReference type="ARBA" id="ARBA00004123"/>
    </source>
</evidence>
<dbReference type="AlphaFoldDB" id="A0A4Q9LHU0"/>
<dbReference type="Gene3D" id="2.20.28.10">
    <property type="match status" value="1"/>
</dbReference>
<dbReference type="Proteomes" id="UP000293045">
    <property type="component" value="Unassembled WGS sequence"/>
</dbReference>
<dbReference type="GO" id="GO:0005656">
    <property type="term" value="C:nuclear pre-replicative complex"/>
    <property type="evidence" value="ECO:0007669"/>
    <property type="project" value="UniProtKB-ARBA"/>
</dbReference>
<keyword evidence="5 7" id="KW-0238">DNA-binding</keyword>
<comment type="subcellular location">
    <subcellularLocation>
        <location evidence="1">Nucleus</location>
    </subcellularLocation>
</comment>
<feature type="domain" description="MCM C-terminal AAA(+) ATPase" evidence="8">
    <location>
        <begin position="388"/>
        <end position="591"/>
    </location>
</feature>
<evidence type="ECO:0000256" key="6">
    <source>
        <dbReference type="ARBA" id="ARBA00023242"/>
    </source>
</evidence>
<gene>
    <name evidence="9" type="ORF">CWI39_0378p0020</name>
</gene>
<dbReference type="InterPro" id="IPR027417">
    <property type="entry name" value="P-loop_NTPase"/>
</dbReference>
<dbReference type="GO" id="GO:0005524">
    <property type="term" value="F:ATP binding"/>
    <property type="evidence" value="ECO:0007669"/>
    <property type="project" value="UniProtKB-KW"/>
</dbReference>
<dbReference type="GO" id="GO:0031261">
    <property type="term" value="C:DNA replication preinitiation complex"/>
    <property type="evidence" value="ECO:0007669"/>
    <property type="project" value="UniProtKB-ARBA"/>
</dbReference>